<dbReference type="SUPFAM" id="SSF51069">
    <property type="entry name" value="Carbonic anhydrase"/>
    <property type="match status" value="1"/>
</dbReference>
<dbReference type="Proteomes" id="UP000237229">
    <property type="component" value="Unassembled WGS sequence"/>
</dbReference>
<dbReference type="Pfam" id="PF00194">
    <property type="entry name" value="Carb_anhydrase"/>
    <property type="match status" value="1"/>
</dbReference>
<evidence type="ECO:0000313" key="8">
    <source>
        <dbReference type="EMBL" id="POY41950.1"/>
    </source>
</evidence>
<dbReference type="Gene3D" id="3.10.200.10">
    <property type="entry name" value="Alpha carbonic anhydrase"/>
    <property type="match status" value="1"/>
</dbReference>
<keyword evidence="3" id="KW-0479">Metal-binding</keyword>
<comment type="caution">
    <text evidence="8">The sequence shown here is derived from an EMBL/GenBank/DDBJ whole genome shotgun (WGS) entry which is preliminary data.</text>
</comment>
<evidence type="ECO:0000256" key="5">
    <source>
        <dbReference type="ARBA" id="ARBA00023239"/>
    </source>
</evidence>
<proteinExistence type="inferred from homology"/>
<sequence length="76" mass="8315">MAQAQPLDITKLLPRSKGHYRLNGSLTTPPCSEGVNWVVLQQPISASSEQIRSLSHTLGNNNRPVQPINARIVVSE</sequence>
<dbReference type="PROSITE" id="PS51144">
    <property type="entry name" value="ALPHA_CA_2"/>
    <property type="match status" value="1"/>
</dbReference>
<evidence type="ECO:0000256" key="3">
    <source>
        <dbReference type="ARBA" id="ARBA00022723"/>
    </source>
</evidence>
<dbReference type="InterPro" id="IPR001148">
    <property type="entry name" value="CA_dom"/>
</dbReference>
<gene>
    <name evidence="8" type="ORF">C3Z13_08990</name>
</gene>
<evidence type="ECO:0000256" key="1">
    <source>
        <dbReference type="ARBA" id="ARBA00010718"/>
    </source>
</evidence>
<reference evidence="8 9" key="1">
    <citation type="submission" date="2018-02" db="EMBL/GenBank/DDBJ databases">
        <title>Classification genera of Pasteurellaceae by whole genome sequence comparison.</title>
        <authorList>
            <person name="Christensen H."/>
        </authorList>
    </citation>
    <scope>NUCLEOTIDE SEQUENCE [LARGE SCALE GENOMIC DNA]</scope>
    <source>
        <strain evidence="8 9">20186H4H1</strain>
    </source>
</reference>
<comment type="catalytic activity">
    <reaction evidence="6">
        <text>hydrogencarbonate + H(+) = CO2 + H2O</text>
        <dbReference type="Rhea" id="RHEA:10748"/>
        <dbReference type="ChEBI" id="CHEBI:15377"/>
        <dbReference type="ChEBI" id="CHEBI:15378"/>
        <dbReference type="ChEBI" id="CHEBI:16526"/>
        <dbReference type="ChEBI" id="CHEBI:17544"/>
        <dbReference type="EC" id="4.2.1.1"/>
    </reaction>
</comment>
<organism evidence="8 9">
    <name type="scientific">Avibacterium endocarditidis</name>
    <dbReference type="NCBI Taxonomy" id="380674"/>
    <lineage>
        <taxon>Bacteria</taxon>
        <taxon>Pseudomonadati</taxon>
        <taxon>Pseudomonadota</taxon>
        <taxon>Gammaproteobacteria</taxon>
        <taxon>Pasteurellales</taxon>
        <taxon>Pasteurellaceae</taxon>
        <taxon>Avibacterium</taxon>
    </lineage>
</organism>
<keyword evidence="4" id="KW-0862">Zinc</keyword>
<feature type="domain" description="Alpha-carbonic anhydrase" evidence="7">
    <location>
        <begin position="1"/>
        <end position="76"/>
    </location>
</feature>
<dbReference type="InterPro" id="IPR036398">
    <property type="entry name" value="CA_dom_sf"/>
</dbReference>
<dbReference type="EC" id="4.2.1.1" evidence="2"/>
<evidence type="ECO:0000313" key="9">
    <source>
        <dbReference type="Proteomes" id="UP000237229"/>
    </source>
</evidence>
<protein>
    <recommendedName>
        <fullName evidence="2">carbonic anhydrase</fullName>
        <ecNumber evidence="2">4.2.1.1</ecNumber>
    </recommendedName>
</protein>
<dbReference type="PANTHER" id="PTHR18952">
    <property type="entry name" value="CARBONIC ANHYDRASE"/>
    <property type="match status" value="1"/>
</dbReference>
<keyword evidence="5" id="KW-0456">Lyase</keyword>
<keyword evidence="9" id="KW-1185">Reference proteome</keyword>
<dbReference type="EMBL" id="PQVI01000120">
    <property type="protein sequence ID" value="POY41950.1"/>
    <property type="molecule type" value="Genomic_DNA"/>
</dbReference>
<evidence type="ECO:0000256" key="2">
    <source>
        <dbReference type="ARBA" id="ARBA00012925"/>
    </source>
</evidence>
<evidence type="ECO:0000259" key="7">
    <source>
        <dbReference type="PROSITE" id="PS51144"/>
    </source>
</evidence>
<dbReference type="PANTHER" id="PTHR18952:SF265">
    <property type="entry name" value="CARBONIC ANHYDRASE"/>
    <property type="match status" value="1"/>
</dbReference>
<comment type="similarity">
    <text evidence="1">Belongs to the alpha-carbonic anhydrase family.</text>
</comment>
<name>A0ABX4ZRW1_9PAST</name>
<dbReference type="InterPro" id="IPR023561">
    <property type="entry name" value="Carbonic_anhydrase_a-class"/>
</dbReference>
<accession>A0ABX4ZRW1</accession>
<evidence type="ECO:0000256" key="6">
    <source>
        <dbReference type="ARBA" id="ARBA00048348"/>
    </source>
</evidence>
<evidence type="ECO:0000256" key="4">
    <source>
        <dbReference type="ARBA" id="ARBA00022833"/>
    </source>
</evidence>